<feature type="compositionally biased region" description="Polar residues" evidence="1">
    <location>
        <begin position="33"/>
        <end position="45"/>
    </location>
</feature>
<feature type="region of interest" description="Disordered" evidence="1">
    <location>
        <begin position="27"/>
        <end position="91"/>
    </location>
</feature>
<name>A0A4Y9LPT7_9BRAD</name>
<gene>
    <name evidence="3" type="ORF">E4K65_25180</name>
</gene>
<dbReference type="EMBL" id="SPQT01000015">
    <property type="protein sequence ID" value="TFV45351.1"/>
    <property type="molecule type" value="Genomic_DNA"/>
</dbReference>
<sequence length="91" mass="9247">MMKTVVVVGALLLATSAFAQTDKKELPGASQYAPGQQMQEPNAKSTAPGASEYAPGHQKNTTAGPGHSESAPGQQTTTGSSSKPDTSSTKK</sequence>
<accession>A0A4Y9LPT7</accession>
<proteinExistence type="predicted"/>
<keyword evidence="4" id="KW-1185">Reference proteome</keyword>
<feature type="chain" id="PRO_5021355278" description="Adenylate cyclase" evidence="2">
    <location>
        <begin position="20"/>
        <end position="91"/>
    </location>
</feature>
<evidence type="ECO:0000313" key="3">
    <source>
        <dbReference type="EMBL" id="TFV45351.1"/>
    </source>
</evidence>
<feature type="signal peptide" evidence="2">
    <location>
        <begin position="1"/>
        <end position="19"/>
    </location>
</feature>
<evidence type="ECO:0000313" key="4">
    <source>
        <dbReference type="Proteomes" id="UP000297966"/>
    </source>
</evidence>
<evidence type="ECO:0000256" key="1">
    <source>
        <dbReference type="SAM" id="MobiDB-lite"/>
    </source>
</evidence>
<reference evidence="3 4" key="1">
    <citation type="submission" date="2019-03" db="EMBL/GenBank/DDBJ databases">
        <title>Bradyrhizobium diversity isolated from nodules of Chamaecrista fasciculata.</title>
        <authorList>
            <person name="Klepa M.S."/>
            <person name="Urquiaga M.O."/>
            <person name="Hungria M."/>
            <person name="Delamuta J.R."/>
        </authorList>
    </citation>
    <scope>NUCLEOTIDE SEQUENCE [LARGE SCALE GENOMIC DNA]</scope>
    <source>
        <strain evidence="3 4">CNPSo 3448</strain>
    </source>
</reference>
<dbReference type="AlphaFoldDB" id="A0A4Y9LPT7"/>
<organism evidence="3 4">
    <name type="scientific">Bradyrhizobium niftali</name>
    <dbReference type="NCBI Taxonomy" id="2560055"/>
    <lineage>
        <taxon>Bacteria</taxon>
        <taxon>Pseudomonadati</taxon>
        <taxon>Pseudomonadota</taxon>
        <taxon>Alphaproteobacteria</taxon>
        <taxon>Hyphomicrobiales</taxon>
        <taxon>Nitrobacteraceae</taxon>
        <taxon>Bradyrhizobium</taxon>
    </lineage>
</organism>
<dbReference type="OrthoDB" id="8255090at2"/>
<evidence type="ECO:0008006" key="5">
    <source>
        <dbReference type="Google" id="ProtNLM"/>
    </source>
</evidence>
<keyword evidence="2" id="KW-0732">Signal</keyword>
<protein>
    <recommendedName>
        <fullName evidence="5">Adenylate cyclase</fullName>
    </recommendedName>
</protein>
<dbReference type="RefSeq" id="WP_135176419.1">
    <property type="nucleotide sequence ID" value="NZ_SPQT01000015.1"/>
</dbReference>
<dbReference type="Proteomes" id="UP000297966">
    <property type="component" value="Unassembled WGS sequence"/>
</dbReference>
<evidence type="ECO:0000256" key="2">
    <source>
        <dbReference type="SAM" id="SignalP"/>
    </source>
</evidence>
<feature type="compositionally biased region" description="Low complexity" evidence="1">
    <location>
        <begin position="76"/>
        <end position="91"/>
    </location>
</feature>
<comment type="caution">
    <text evidence="3">The sequence shown here is derived from an EMBL/GenBank/DDBJ whole genome shotgun (WGS) entry which is preliminary data.</text>
</comment>